<dbReference type="PANTHER" id="PTHR43675:SF8">
    <property type="entry name" value="ARSENITE METHYLTRANSFERASE"/>
    <property type="match status" value="1"/>
</dbReference>
<dbReference type="Gene3D" id="3.40.50.150">
    <property type="entry name" value="Vaccinia Virus protein VP39"/>
    <property type="match status" value="1"/>
</dbReference>
<comment type="catalytic activity">
    <reaction evidence="8">
        <text>arsenic triglutathione + 3 [thioredoxin]-dithiol + 3 S-adenosyl-L-methionine = trimethylarsine + 3 [thioredoxin]-disulfide + 3 glutathione + 3 S-adenosyl-L-homocysteine + 3 H(+)</text>
        <dbReference type="Rhea" id="RHEA:69432"/>
        <dbReference type="Rhea" id="RHEA-COMP:10698"/>
        <dbReference type="Rhea" id="RHEA-COMP:10700"/>
        <dbReference type="ChEBI" id="CHEBI:15378"/>
        <dbReference type="ChEBI" id="CHEBI:27130"/>
        <dbReference type="ChEBI" id="CHEBI:29950"/>
        <dbReference type="ChEBI" id="CHEBI:50058"/>
        <dbReference type="ChEBI" id="CHEBI:57856"/>
        <dbReference type="ChEBI" id="CHEBI:57925"/>
        <dbReference type="ChEBI" id="CHEBI:59789"/>
        <dbReference type="ChEBI" id="CHEBI:183640"/>
        <dbReference type="EC" id="2.1.1.137"/>
    </reaction>
</comment>
<feature type="domain" description="Methyltransferase" evidence="9">
    <location>
        <begin position="67"/>
        <end position="213"/>
    </location>
</feature>
<organism evidence="10 11">
    <name type="scientific">Candidatus Portnoybacteria bacterium RBG_13_41_18</name>
    <dbReference type="NCBI Taxonomy" id="1801991"/>
    <lineage>
        <taxon>Bacteria</taxon>
        <taxon>Candidatus Portnoyibacteriota</taxon>
    </lineage>
</organism>
<dbReference type="EC" id="2.1.1.137" evidence="4"/>
<evidence type="ECO:0000313" key="10">
    <source>
        <dbReference type="EMBL" id="OGZ34390.1"/>
    </source>
</evidence>
<comment type="catalytic activity">
    <reaction evidence="6">
        <text>arsenic triglutathione + [thioredoxin]-dithiol + S-adenosyl-L-methionine + 2 H2O = methylarsonous acid + [thioredoxin]-disulfide + 3 glutathione + S-adenosyl-L-homocysteine + H(+)</text>
        <dbReference type="Rhea" id="RHEA:69460"/>
        <dbReference type="Rhea" id="RHEA-COMP:10698"/>
        <dbReference type="Rhea" id="RHEA-COMP:10700"/>
        <dbReference type="ChEBI" id="CHEBI:15377"/>
        <dbReference type="ChEBI" id="CHEBI:15378"/>
        <dbReference type="ChEBI" id="CHEBI:17826"/>
        <dbReference type="ChEBI" id="CHEBI:29950"/>
        <dbReference type="ChEBI" id="CHEBI:50058"/>
        <dbReference type="ChEBI" id="CHEBI:57856"/>
        <dbReference type="ChEBI" id="CHEBI:57925"/>
        <dbReference type="ChEBI" id="CHEBI:59789"/>
        <dbReference type="ChEBI" id="CHEBI:183640"/>
        <dbReference type="EC" id="2.1.1.137"/>
    </reaction>
</comment>
<evidence type="ECO:0000259" key="9">
    <source>
        <dbReference type="Pfam" id="PF13847"/>
    </source>
</evidence>
<dbReference type="EMBL" id="MHMV01000025">
    <property type="protein sequence ID" value="OGZ34390.1"/>
    <property type="molecule type" value="Genomic_DNA"/>
</dbReference>
<evidence type="ECO:0000256" key="4">
    <source>
        <dbReference type="ARBA" id="ARBA00034521"/>
    </source>
</evidence>
<gene>
    <name evidence="10" type="ORF">A2174_02175</name>
</gene>
<dbReference type="CDD" id="cd02440">
    <property type="entry name" value="AdoMet_MTases"/>
    <property type="match status" value="1"/>
</dbReference>
<dbReference type="Pfam" id="PF13847">
    <property type="entry name" value="Methyltransf_31"/>
    <property type="match status" value="1"/>
</dbReference>
<evidence type="ECO:0000313" key="11">
    <source>
        <dbReference type="Proteomes" id="UP000177725"/>
    </source>
</evidence>
<dbReference type="InterPro" id="IPR026669">
    <property type="entry name" value="Arsenite_MeTrfase-like"/>
</dbReference>
<dbReference type="GO" id="GO:0030791">
    <property type="term" value="F:arsenite methyltransferase activity"/>
    <property type="evidence" value="ECO:0007669"/>
    <property type="project" value="UniProtKB-EC"/>
</dbReference>
<proteinExistence type="inferred from homology"/>
<accession>A0A1G2F9U3</accession>
<evidence type="ECO:0000256" key="5">
    <source>
        <dbReference type="ARBA" id="ARBA00034545"/>
    </source>
</evidence>
<comment type="similarity">
    <text evidence="3">Belongs to the methyltransferase superfamily. Arsenite methyltransferase family.</text>
</comment>
<dbReference type="InterPro" id="IPR029063">
    <property type="entry name" value="SAM-dependent_MTases_sf"/>
</dbReference>
<keyword evidence="1 10" id="KW-0808">Transferase</keyword>
<evidence type="ECO:0000256" key="6">
    <source>
        <dbReference type="ARBA" id="ARBA00047941"/>
    </source>
</evidence>
<dbReference type="NCBIfam" id="NF008823">
    <property type="entry name" value="PRK11873.1"/>
    <property type="match status" value="1"/>
</dbReference>
<evidence type="ECO:0000256" key="2">
    <source>
        <dbReference type="ARBA" id="ARBA00022691"/>
    </source>
</evidence>
<dbReference type="GO" id="GO:0032259">
    <property type="term" value="P:methylation"/>
    <property type="evidence" value="ECO:0007669"/>
    <property type="project" value="UniProtKB-KW"/>
</dbReference>
<protein>
    <recommendedName>
        <fullName evidence="5">Arsenite methyltransferase</fullName>
        <ecNumber evidence="4">2.1.1.137</ecNumber>
    </recommendedName>
</protein>
<keyword evidence="2" id="KW-0949">S-adenosyl-L-methionine</keyword>
<dbReference type="Proteomes" id="UP000177725">
    <property type="component" value="Unassembled WGS sequence"/>
</dbReference>
<name>A0A1G2F9U3_9BACT</name>
<evidence type="ECO:0000256" key="1">
    <source>
        <dbReference type="ARBA" id="ARBA00022679"/>
    </source>
</evidence>
<comment type="catalytic activity">
    <reaction evidence="7">
        <text>arsenic triglutathione + 2 [thioredoxin]-dithiol + 2 S-adenosyl-L-methionine + H2O = dimethylarsinous acid + 2 [thioredoxin]-disulfide + 3 glutathione + 2 S-adenosyl-L-homocysteine + 2 H(+)</text>
        <dbReference type="Rhea" id="RHEA:69464"/>
        <dbReference type="Rhea" id="RHEA-COMP:10698"/>
        <dbReference type="Rhea" id="RHEA-COMP:10700"/>
        <dbReference type="ChEBI" id="CHEBI:15377"/>
        <dbReference type="ChEBI" id="CHEBI:15378"/>
        <dbReference type="ChEBI" id="CHEBI:23808"/>
        <dbReference type="ChEBI" id="CHEBI:29950"/>
        <dbReference type="ChEBI" id="CHEBI:50058"/>
        <dbReference type="ChEBI" id="CHEBI:57856"/>
        <dbReference type="ChEBI" id="CHEBI:57925"/>
        <dbReference type="ChEBI" id="CHEBI:59789"/>
        <dbReference type="ChEBI" id="CHEBI:183640"/>
        <dbReference type="EC" id="2.1.1.137"/>
    </reaction>
</comment>
<dbReference type="AlphaFoldDB" id="A0A1G2F9U3"/>
<sequence>MKKDNIKKIVKDRYKKIAVSGSSCGCGCRSAKNISKSIGYSEEELKIVGEANLGLGCGNPLAFGKIKEGDVVLDLGSGAGIDAILAAKKVGGKGKVIGVDMTEEMVKKARSNANKQNIDNVEFLLGEIENLPLKDNSVDTIITNCVINLTPDKAKTFSEAYRVLKSGGKIYLSDIVLLEELSEGQKNDKDLLSGCVAGALLKDDYLNKIKNAGFKVRILYENKRINKEQYNGIALESLMVELTK</sequence>
<evidence type="ECO:0000256" key="7">
    <source>
        <dbReference type="ARBA" id="ARBA00047943"/>
    </source>
</evidence>
<dbReference type="SUPFAM" id="SSF53335">
    <property type="entry name" value="S-adenosyl-L-methionine-dependent methyltransferases"/>
    <property type="match status" value="1"/>
</dbReference>
<comment type="caution">
    <text evidence="10">The sequence shown here is derived from an EMBL/GenBank/DDBJ whole genome shotgun (WGS) entry which is preliminary data.</text>
</comment>
<keyword evidence="10" id="KW-0489">Methyltransferase</keyword>
<reference evidence="10 11" key="1">
    <citation type="journal article" date="2016" name="Nat. Commun.">
        <title>Thousands of microbial genomes shed light on interconnected biogeochemical processes in an aquifer system.</title>
        <authorList>
            <person name="Anantharaman K."/>
            <person name="Brown C.T."/>
            <person name="Hug L.A."/>
            <person name="Sharon I."/>
            <person name="Castelle C.J."/>
            <person name="Probst A.J."/>
            <person name="Thomas B.C."/>
            <person name="Singh A."/>
            <person name="Wilkins M.J."/>
            <person name="Karaoz U."/>
            <person name="Brodie E.L."/>
            <person name="Williams K.H."/>
            <person name="Hubbard S.S."/>
            <person name="Banfield J.F."/>
        </authorList>
    </citation>
    <scope>NUCLEOTIDE SEQUENCE [LARGE SCALE GENOMIC DNA]</scope>
</reference>
<dbReference type="InterPro" id="IPR025714">
    <property type="entry name" value="Methyltranfer_dom"/>
</dbReference>
<dbReference type="PANTHER" id="PTHR43675">
    <property type="entry name" value="ARSENITE METHYLTRANSFERASE"/>
    <property type="match status" value="1"/>
</dbReference>
<evidence type="ECO:0000256" key="8">
    <source>
        <dbReference type="ARBA" id="ARBA00048428"/>
    </source>
</evidence>
<evidence type="ECO:0000256" key="3">
    <source>
        <dbReference type="ARBA" id="ARBA00034487"/>
    </source>
</evidence>